<dbReference type="Proteomes" id="UP000276133">
    <property type="component" value="Unassembled WGS sequence"/>
</dbReference>
<dbReference type="EMBL" id="REGN01003935">
    <property type="protein sequence ID" value="RNA19950.1"/>
    <property type="molecule type" value="Genomic_DNA"/>
</dbReference>
<evidence type="ECO:0000313" key="1">
    <source>
        <dbReference type="EMBL" id="RNA19950.1"/>
    </source>
</evidence>
<sequence length="159" mass="17971">MSPEKFLERLNEKYSSKSFPKTLSEIVIDLGDKTEVNKQLTNSEKAAILKELESGRNLIKKQVFAECKSAAFRLDNPFSKGSGHWEIQRNGESGKTTVAQVHAPEWTQEFLNIISDSVLQAKYDKLIFNKLIQSINSGGSTITKAYVTIDDLEEVFFKH</sequence>
<organism evidence="1 2">
    <name type="scientific">Brachionus plicatilis</name>
    <name type="common">Marine rotifer</name>
    <name type="synonym">Brachionus muelleri</name>
    <dbReference type="NCBI Taxonomy" id="10195"/>
    <lineage>
        <taxon>Eukaryota</taxon>
        <taxon>Metazoa</taxon>
        <taxon>Spiralia</taxon>
        <taxon>Gnathifera</taxon>
        <taxon>Rotifera</taxon>
        <taxon>Eurotatoria</taxon>
        <taxon>Monogononta</taxon>
        <taxon>Pseudotrocha</taxon>
        <taxon>Ploima</taxon>
        <taxon>Brachionidae</taxon>
        <taxon>Brachionus</taxon>
    </lineage>
</organism>
<name>A0A3M7R8V5_BRAPC</name>
<protein>
    <submittedName>
        <fullName evidence="1">Uncharacterized protein</fullName>
    </submittedName>
</protein>
<proteinExistence type="predicted"/>
<dbReference type="AlphaFoldDB" id="A0A3M7R8V5"/>
<accession>A0A3M7R8V5</accession>
<evidence type="ECO:0000313" key="2">
    <source>
        <dbReference type="Proteomes" id="UP000276133"/>
    </source>
</evidence>
<comment type="caution">
    <text evidence="1">The sequence shown here is derived from an EMBL/GenBank/DDBJ whole genome shotgun (WGS) entry which is preliminary data.</text>
</comment>
<keyword evidence="2" id="KW-1185">Reference proteome</keyword>
<gene>
    <name evidence="1" type="ORF">BpHYR1_004171</name>
</gene>
<dbReference type="OrthoDB" id="10407640at2759"/>
<reference evidence="1 2" key="1">
    <citation type="journal article" date="2018" name="Sci. Rep.">
        <title>Genomic signatures of local adaptation to the degree of environmental predictability in rotifers.</title>
        <authorList>
            <person name="Franch-Gras L."/>
            <person name="Hahn C."/>
            <person name="Garcia-Roger E.M."/>
            <person name="Carmona M.J."/>
            <person name="Serra M."/>
            <person name="Gomez A."/>
        </authorList>
    </citation>
    <scope>NUCLEOTIDE SEQUENCE [LARGE SCALE GENOMIC DNA]</scope>
    <source>
        <strain evidence="1">HYR1</strain>
    </source>
</reference>